<dbReference type="STRING" id="1247726.MIM_c20930"/>
<dbReference type="eggNOG" id="COG3181">
    <property type="taxonomic scope" value="Bacteria"/>
</dbReference>
<dbReference type="SUPFAM" id="SSF53850">
    <property type="entry name" value="Periplasmic binding protein-like II"/>
    <property type="match status" value="1"/>
</dbReference>
<reference evidence="3 4" key="1">
    <citation type="journal article" date="2014" name="Microbiology">
        <title>Unravelling the complete genome sequence of Advenella mimigardefordensis strain DPN7T and novel insights in the catabolism of the xenobiotic polythioester precursor 3,3'-dithiodipropionate.</title>
        <authorList>
            <person name="Wubbeler J.H."/>
            <person name="Hiessl S."/>
            <person name="Schuldes J."/>
            <person name="Thurmer A."/>
            <person name="Daniel R."/>
            <person name="Steinbuchel A."/>
        </authorList>
    </citation>
    <scope>NUCLEOTIDE SEQUENCE [LARGE SCALE GENOMIC DNA]</scope>
    <source>
        <strain evidence="4">DSM 17166 / LMG 22922 / DPN7</strain>
    </source>
</reference>
<name>W0PF50_ADVMD</name>
<dbReference type="PIRSF" id="PIRSF017082">
    <property type="entry name" value="YflP"/>
    <property type="match status" value="1"/>
</dbReference>
<keyword evidence="2" id="KW-0732">Signal</keyword>
<dbReference type="Proteomes" id="UP000019095">
    <property type="component" value="Chromosome"/>
</dbReference>
<feature type="signal peptide" evidence="2">
    <location>
        <begin position="1"/>
        <end position="22"/>
    </location>
</feature>
<comment type="similarity">
    <text evidence="1">Belongs to the UPF0065 (bug) family.</text>
</comment>
<evidence type="ECO:0000256" key="2">
    <source>
        <dbReference type="SAM" id="SignalP"/>
    </source>
</evidence>
<dbReference type="PATRIC" id="fig|1247726.3.peg.2302"/>
<protein>
    <submittedName>
        <fullName evidence="3">Putative Bug-like extracytoplasmic solute binding receptor, TTT family</fullName>
    </submittedName>
</protein>
<evidence type="ECO:0000256" key="1">
    <source>
        <dbReference type="ARBA" id="ARBA00006987"/>
    </source>
</evidence>
<evidence type="ECO:0000313" key="3">
    <source>
        <dbReference type="EMBL" id="AHG64172.1"/>
    </source>
</evidence>
<feature type="chain" id="PRO_5004793008" evidence="2">
    <location>
        <begin position="23"/>
        <end position="322"/>
    </location>
</feature>
<proteinExistence type="inferred from homology"/>
<dbReference type="HOGENOM" id="CLU_045683_0_1_4"/>
<gene>
    <name evidence="3" type="ORF">MIM_c20930</name>
</gene>
<dbReference type="InterPro" id="IPR005064">
    <property type="entry name" value="BUG"/>
</dbReference>
<dbReference type="Pfam" id="PF03401">
    <property type="entry name" value="TctC"/>
    <property type="match status" value="1"/>
</dbReference>
<dbReference type="InterPro" id="IPR042100">
    <property type="entry name" value="Bug_dom1"/>
</dbReference>
<sequence>MKYIFSTILACSISAMPLAGHAAESYPSKPIKLVVPFLPGGIGDVLGRIVGAELSERLGQTVIIENRAGAGGMIGTEYAAKTAPDGYTILQVSSPQIINQVLREKPGYELLRDFVPVSSGVTAPLVLVVPASSKTQSVKDLISVANSRSGGVNFGSGGVGSVGHLAGEMLKRSADIAATHVAYKGNAGVVTDLVGGRLDFFFSSQPEAVHGDAAGTMRAIAVTAPERVKTFPDVPTMIESGYKDFTPTSVYGYMVPKNTPAAIVNRLHDAINSIVTSSAVQNRFETLGLNADPGNIEHWKDTLESETARWRELVKTAGVHVE</sequence>
<dbReference type="PANTHER" id="PTHR42928:SF5">
    <property type="entry name" value="BLR1237 PROTEIN"/>
    <property type="match status" value="1"/>
</dbReference>
<dbReference type="AlphaFoldDB" id="W0PF50"/>
<keyword evidence="3" id="KW-0675">Receptor</keyword>
<dbReference type="CDD" id="cd07012">
    <property type="entry name" value="PBP2_Bug_TTT"/>
    <property type="match status" value="1"/>
</dbReference>
<evidence type="ECO:0000313" key="4">
    <source>
        <dbReference type="Proteomes" id="UP000019095"/>
    </source>
</evidence>
<dbReference type="PANTHER" id="PTHR42928">
    <property type="entry name" value="TRICARBOXYLATE-BINDING PROTEIN"/>
    <property type="match status" value="1"/>
</dbReference>
<organism evidence="3 4">
    <name type="scientific">Advenella mimigardefordensis (strain DSM 17166 / LMG 22922 / DPN7)</name>
    <dbReference type="NCBI Taxonomy" id="1247726"/>
    <lineage>
        <taxon>Bacteria</taxon>
        <taxon>Pseudomonadati</taxon>
        <taxon>Pseudomonadota</taxon>
        <taxon>Betaproteobacteria</taxon>
        <taxon>Burkholderiales</taxon>
        <taxon>Alcaligenaceae</taxon>
    </lineage>
</organism>
<dbReference type="Gene3D" id="3.40.190.150">
    <property type="entry name" value="Bordetella uptake gene, domain 1"/>
    <property type="match status" value="1"/>
</dbReference>
<dbReference type="EMBL" id="CP003915">
    <property type="protein sequence ID" value="AHG64172.1"/>
    <property type="molecule type" value="Genomic_DNA"/>
</dbReference>
<keyword evidence="4" id="KW-1185">Reference proteome</keyword>
<accession>W0PF50</accession>
<dbReference type="KEGG" id="amim:MIM_c20930"/>
<dbReference type="Gene3D" id="3.40.190.10">
    <property type="entry name" value="Periplasmic binding protein-like II"/>
    <property type="match status" value="1"/>
</dbReference>